<reference evidence="1" key="1">
    <citation type="journal article" date="2023" name="bioRxiv">
        <title>Scaffold-level genome assemblies of two parasitoid biocontrol wasps reveal the parthenogenesis mechanism and an associated novel virus.</title>
        <authorList>
            <person name="Inwood S."/>
            <person name="Skelly J."/>
            <person name="Guhlin J."/>
            <person name="Harrop T."/>
            <person name="Goldson S."/>
            <person name="Dearden P."/>
        </authorList>
    </citation>
    <scope>NUCLEOTIDE SEQUENCE</scope>
    <source>
        <strain evidence="1">Lincoln</strain>
        <tissue evidence="1">Whole body</tissue>
    </source>
</reference>
<dbReference type="Pfam" id="PF11901">
    <property type="entry name" value="DM9"/>
    <property type="match status" value="1"/>
</dbReference>
<dbReference type="PANTHER" id="PTHR31649">
    <property type="entry name" value="AGAP009604-PA"/>
    <property type="match status" value="1"/>
</dbReference>
<dbReference type="EMBL" id="JAQQBR010001831">
    <property type="protein sequence ID" value="KAK0168009.1"/>
    <property type="molecule type" value="Genomic_DNA"/>
</dbReference>
<sequence length="214" mass="24741">MKRVYVNIGVLGCMLQILIGSSYELLNALPCSPILICGINEQSKKNDDQSFSCNCLPNAYRNHTTQQCILKYQWVEYTSELFGDSRLVYTDVKDPHFVIVRLIYNNGSIAPYEGYVEDYIKAITPDPPLKNVYKRYEVLLAKSANHYKWVQSSNGTVEKNAILGGQINHEKVYVCRVNMEDVYYIGVMQSSKRTCYAVLWRKYHSTYELLIYKI</sequence>
<dbReference type="InterPro" id="IPR006616">
    <property type="entry name" value="DM9_repeat"/>
</dbReference>
<comment type="caution">
    <text evidence="1">The sequence shown here is derived from an EMBL/GenBank/DDBJ whole genome shotgun (WGS) entry which is preliminary data.</text>
</comment>
<accession>A0AA39KNJ9</accession>
<keyword evidence="2" id="KW-1185">Reference proteome</keyword>
<organism evidence="1 2">
    <name type="scientific">Microctonus hyperodae</name>
    <name type="common">Parasitoid wasp</name>
    <dbReference type="NCBI Taxonomy" id="165561"/>
    <lineage>
        <taxon>Eukaryota</taxon>
        <taxon>Metazoa</taxon>
        <taxon>Ecdysozoa</taxon>
        <taxon>Arthropoda</taxon>
        <taxon>Hexapoda</taxon>
        <taxon>Insecta</taxon>
        <taxon>Pterygota</taxon>
        <taxon>Neoptera</taxon>
        <taxon>Endopterygota</taxon>
        <taxon>Hymenoptera</taxon>
        <taxon>Apocrita</taxon>
        <taxon>Ichneumonoidea</taxon>
        <taxon>Braconidae</taxon>
        <taxon>Euphorinae</taxon>
        <taxon>Microctonus</taxon>
    </lineage>
</organism>
<evidence type="ECO:0000313" key="1">
    <source>
        <dbReference type="EMBL" id="KAK0168009.1"/>
    </source>
</evidence>
<dbReference type="PANTHER" id="PTHR31649:SF10">
    <property type="entry name" value="IP19903P-RELATED"/>
    <property type="match status" value="1"/>
</dbReference>
<proteinExistence type="predicted"/>
<evidence type="ECO:0000313" key="2">
    <source>
        <dbReference type="Proteomes" id="UP001168972"/>
    </source>
</evidence>
<reference evidence="1" key="2">
    <citation type="submission" date="2023-03" db="EMBL/GenBank/DDBJ databases">
        <authorList>
            <person name="Inwood S.N."/>
            <person name="Skelly J.G."/>
            <person name="Guhlin J."/>
            <person name="Harrop T.W.R."/>
            <person name="Goldson S.G."/>
            <person name="Dearden P.K."/>
        </authorList>
    </citation>
    <scope>NUCLEOTIDE SEQUENCE</scope>
    <source>
        <strain evidence="1">Lincoln</strain>
        <tissue evidence="1">Whole body</tissue>
    </source>
</reference>
<dbReference type="SMART" id="SM00696">
    <property type="entry name" value="DM9"/>
    <property type="match status" value="1"/>
</dbReference>
<protein>
    <submittedName>
        <fullName evidence="1">Uncharacterized protein</fullName>
    </submittedName>
</protein>
<dbReference type="Proteomes" id="UP001168972">
    <property type="component" value="Unassembled WGS sequence"/>
</dbReference>
<dbReference type="AlphaFoldDB" id="A0AA39KNJ9"/>
<gene>
    <name evidence="1" type="ORF">PV327_001851</name>
</gene>
<name>A0AA39KNJ9_MICHY</name>